<name>A0ABW0TH65_9BACL</name>
<dbReference type="EMBL" id="JBHSNO010000005">
    <property type="protein sequence ID" value="MFC5588811.1"/>
    <property type="molecule type" value="Genomic_DNA"/>
</dbReference>
<dbReference type="Pfam" id="PF13519">
    <property type="entry name" value="VWA_2"/>
    <property type="match status" value="1"/>
</dbReference>
<feature type="domain" description="VWFA" evidence="1">
    <location>
        <begin position="177"/>
        <end position="370"/>
    </location>
</feature>
<accession>A0ABW0TH65</accession>
<gene>
    <name evidence="2" type="ORF">ACFPRA_07930</name>
</gene>
<reference evidence="3" key="1">
    <citation type="journal article" date="2019" name="Int. J. Syst. Evol. Microbiol.">
        <title>The Global Catalogue of Microorganisms (GCM) 10K type strain sequencing project: providing services to taxonomists for standard genome sequencing and annotation.</title>
        <authorList>
            <consortium name="The Broad Institute Genomics Platform"/>
            <consortium name="The Broad Institute Genome Sequencing Center for Infectious Disease"/>
            <person name="Wu L."/>
            <person name="Ma J."/>
        </authorList>
    </citation>
    <scope>NUCLEOTIDE SEQUENCE [LARGE SCALE GENOMIC DNA]</scope>
    <source>
        <strain evidence="3">CGMCC 4.1434</strain>
    </source>
</reference>
<dbReference type="InterPro" id="IPR036465">
    <property type="entry name" value="vWFA_dom_sf"/>
</dbReference>
<dbReference type="Proteomes" id="UP001596109">
    <property type="component" value="Unassembled WGS sequence"/>
</dbReference>
<keyword evidence="3" id="KW-1185">Reference proteome</keyword>
<organism evidence="2 3">
    <name type="scientific">Sporosarcina soli</name>
    <dbReference type="NCBI Taxonomy" id="334736"/>
    <lineage>
        <taxon>Bacteria</taxon>
        <taxon>Bacillati</taxon>
        <taxon>Bacillota</taxon>
        <taxon>Bacilli</taxon>
        <taxon>Bacillales</taxon>
        <taxon>Caryophanaceae</taxon>
        <taxon>Sporosarcina</taxon>
    </lineage>
</organism>
<comment type="caution">
    <text evidence="2">The sequence shown here is derived from an EMBL/GenBank/DDBJ whole genome shotgun (WGS) entry which is preliminary data.</text>
</comment>
<dbReference type="Gene3D" id="3.40.50.410">
    <property type="entry name" value="von Willebrand factor, type A domain"/>
    <property type="match status" value="1"/>
</dbReference>
<sequence>MRRKWRLAIFFLLVLVVGGCSEKEVVDEQKPPEDVGLAETVDEEGVEIEAAPKKENESELDFIRKITIPDSEESFRAQEPGIFTADIPYEKETAQVWGFFGLGDYEEDLTEKLAEVTAETQDPEDLFKALHYYIGSNAYGQAATNLDDYSVAWFEPYLPEPGEIEDQEGEEVIDPGKTFILLDASSSMLLNVEGKQKMGIAKKATGRFATTIGGDDDIALVVYGHAGTQNKSDKELSCTTIEDVYPLQKYDSAQFAKALNDVQAKGWTPLANAIDFVRDQMEGSTDNVTLYIVSDGAETCDGDPVAAAKAFAMEDDRRAVNIIGFDVDTAGENQLKDVAAAGNGDYISAKTIDELDNSIETQWLPSLQDIMSKSNSLINHWGQSWDETVTRSGLSDRFFYATLNEADRFNSAISIMRSEKMVPKELADELKAMVKEKDQRGKEIKNAIDKRKMEQNEADRQAIIERVDAWTDRMFELRDAQGK</sequence>
<dbReference type="SUPFAM" id="SSF53300">
    <property type="entry name" value="vWA-like"/>
    <property type="match status" value="1"/>
</dbReference>
<protein>
    <submittedName>
        <fullName evidence="2">VWA domain-containing protein</fullName>
    </submittedName>
</protein>
<dbReference type="PROSITE" id="PS51257">
    <property type="entry name" value="PROKAR_LIPOPROTEIN"/>
    <property type="match status" value="1"/>
</dbReference>
<proteinExistence type="predicted"/>
<dbReference type="SMART" id="SM00327">
    <property type="entry name" value="VWA"/>
    <property type="match status" value="1"/>
</dbReference>
<evidence type="ECO:0000259" key="1">
    <source>
        <dbReference type="PROSITE" id="PS50234"/>
    </source>
</evidence>
<evidence type="ECO:0000313" key="2">
    <source>
        <dbReference type="EMBL" id="MFC5588811.1"/>
    </source>
</evidence>
<dbReference type="InterPro" id="IPR002035">
    <property type="entry name" value="VWF_A"/>
</dbReference>
<evidence type="ECO:0000313" key="3">
    <source>
        <dbReference type="Proteomes" id="UP001596109"/>
    </source>
</evidence>
<dbReference type="PROSITE" id="PS50234">
    <property type="entry name" value="VWFA"/>
    <property type="match status" value="1"/>
</dbReference>
<dbReference type="RefSeq" id="WP_381432414.1">
    <property type="nucleotide sequence ID" value="NZ_JBHSNO010000005.1"/>
</dbReference>